<keyword evidence="6 8" id="KW-0238">DNA-binding</keyword>
<dbReference type="PANTHER" id="PTHR10629:SF52">
    <property type="entry name" value="DNA (CYTOSINE-5)-METHYLTRANSFERASE 1"/>
    <property type="match status" value="1"/>
</dbReference>
<dbReference type="PROSITE" id="PS00095">
    <property type="entry name" value="C5_MTASE_2"/>
    <property type="match status" value="1"/>
</dbReference>
<keyword evidence="2 8" id="KW-0489">Methyltransferase</keyword>
<feature type="active site" evidence="9 10">
    <location>
        <position position="1209"/>
    </location>
</feature>
<dbReference type="Pfam" id="PF00145">
    <property type="entry name" value="DNA_methylase"/>
    <property type="match status" value="2"/>
</dbReference>
<keyword evidence="7 8" id="KW-0539">Nucleus</keyword>
<dbReference type="InterPro" id="IPR022702">
    <property type="entry name" value="Cytosine_MeTrfase1_RFD"/>
</dbReference>
<dbReference type="GO" id="GO:0003682">
    <property type="term" value="F:chromatin binding"/>
    <property type="evidence" value="ECO:0007669"/>
    <property type="project" value="UniProtKB-UniRule"/>
</dbReference>
<sequence>MGTKNNASVEDVAFDDSKADESSIKASKGKQKKRDRNETNGENALASRRMPKRAAACSNFKEKNLRLSEKDNLVDTKRVPTVENEIAAIGLTTGHDDPRPNRRLMDFIFHDEDGKAQPVEILEVIDLFITGVILPLEPSGDPSKDKGVRCEGFGRIETWDISGYEDGEPTIWISTDIGDYDCGKAAASYKKIYGLFYEKARACIEVYKKLSRPLGGNPDIALDELIASLVRSMSGSKNFPPGASIKEFIISRGEFIYNQLIGLDNTSNKKDQMFSDLHVLVTLRDECKKNMAYVQENEAPFNLATGGSLKIGDVEKKNEPEKLEGEEDEDAKLARLLQEEEEWKSMNQRKGRRQTASNKYYIKINEDEIAIDYPLPAYYKPNNEETDEYIIFDNDMDVTDPDQLPRSMLHNWSLYNSDSRLVSLELLPMKPCDDIDVTIFGSGIVTDDDGSGFCLDADNQSSSASSEAQDVGGIPVYLSAIKEWMIEIGASMVFISIRTDMAWYRLGKPSKQYAPWYETVMKTARLTVSIITLLKEQSRVARLSFAEIIKRLAEFGKDHPAFISSNPGMVERYVVVHGQILLQQFVEYPDNTIRNCHFVTGLYDKMISRHHTKWIVKQKAVTRRDTNLNPVAKMVPVAKRKLMPATTTRLINRIWGEFYSNYSPEESKEAVAELKEEEVLEEEEEELEENLEEEQEETVSVEKPDKTHKAGRKRKVNCSSQEIKWEGEPIEKTCASQTFYKQAKVFGDSVVVGGCVLVESDDSVELPAIYFVEYMFEKSGGKKMVHGRLMLRGSQTLLGNAANEREVFLTENCLDFELGDVKQSIQIEIRQVPWGYQHRKTNVMNDKIDQTNAEERESKGLPLEYYCKSFYQPDKGAFICLPSNTMGSGNGICCACKSKEAEKEQKTLKVSKTCFVYEGVEYSTEDFFYVAPRYFAEDEKENEKFKSSRNVGLKPYVICQLLEIQMPKASKKSDPESIKIKARRFFRPEDTSTEKAYRSDIREVYFSEETHLLTVAAVRGKCQVRKKHDLSSLNYPAVYEHVFFCEHLYDPDSGAIKQLPKNVRLNSIVDESISRRKKGKGIEGEGNHTDEPVKQKDESLKKRLATLDIFAGCGGLSEGLEQSGVSQTKWAIEYEEPAGEAFKLNHPGASVFINNCNVILSAIMSACGDEGDCLSTPEASEGAKKLDDKEINDLPRPGQVDFINGGPPCQGFSGMNRFNKSAWSKVQCEMILAFLSFADYFRPKYFLLENVRNFVSFNKGQTFRLALASLLEMGYQVRFGILEAGACGVSQSRKRAFIWAASPEETLPDWPEPMHVFAGPELKVSNTQYAAVRSTATGAPFRSITVRDSIGDLPAVGNGASLATMEYKNEPISWFQKMIRGDMVTLTDHVSKEMNELNVIRCQRIPKRPGADWRELPDEKVKLSTGQMVDLVPWCLPNTAERHNQWKGLFGRLDWEGNFPTSITDPQPMGKVGMCFHPDQDRIVTVRECARSQGFPDSYKFAGNIQHRHRQIGNAVPPPLAFALGRKLKEAVQKNC</sequence>
<dbReference type="Gene3D" id="3.40.50.150">
    <property type="entry name" value="Vaccinia Virus protein VP39"/>
    <property type="match status" value="2"/>
</dbReference>
<dbReference type="FunFam" id="3.90.120.10:FF:000004">
    <property type="entry name" value="DNA (cytosine-5)-methyltransferase"/>
    <property type="match status" value="1"/>
</dbReference>
<evidence type="ECO:0000259" key="14">
    <source>
        <dbReference type="PROSITE" id="PS51038"/>
    </source>
</evidence>
<dbReference type="SUPFAM" id="SSF53335">
    <property type="entry name" value="S-adenosyl-L-methionine-dependent methyltransferases"/>
    <property type="match status" value="1"/>
</dbReference>
<dbReference type="InterPro" id="IPR018117">
    <property type="entry name" value="C5_DNA_meth_AS"/>
</dbReference>
<dbReference type="PANTHER" id="PTHR10629">
    <property type="entry name" value="CYTOSINE-SPECIFIC METHYLTRANSFERASE"/>
    <property type="match status" value="1"/>
</dbReference>
<dbReference type="GO" id="GO:0003677">
    <property type="term" value="F:DNA binding"/>
    <property type="evidence" value="ECO:0000318"/>
    <property type="project" value="GO_Central"/>
</dbReference>
<dbReference type="InterPro" id="IPR001525">
    <property type="entry name" value="C5_MeTfrase"/>
</dbReference>
<keyword evidence="4 8" id="KW-0949">S-adenosyl-L-methionine</keyword>
<evidence type="ECO:0000313" key="16">
    <source>
        <dbReference type="RefSeq" id="XP_021864588.1"/>
    </source>
</evidence>
<dbReference type="CDD" id="cd04708">
    <property type="entry name" value="BAH_plantDCM_II"/>
    <property type="match status" value="1"/>
</dbReference>
<dbReference type="KEGG" id="soe:110803389"/>
<feature type="domain" description="BAH" evidence="14">
    <location>
        <begin position="748"/>
        <end position="882"/>
    </location>
</feature>
<dbReference type="GO" id="GO:0003886">
    <property type="term" value="F:DNA (cytosine-5-)-methyltransferase activity"/>
    <property type="evidence" value="ECO:0000318"/>
    <property type="project" value="GO_Central"/>
</dbReference>
<gene>
    <name evidence="16" type="primary">LOC110803389</name>
</gene>
<evidence type="ECO:0000256" key="10">
    <source>
        <dbReference type="PROSITE-ProRule" id="PRU01016"/>
    </source>
</evidence>
<dbReference type="FunFam" id="3.40.50.150:FF:000128">
    <property type="entry name" value="DNA (cytosine-5)-methyltransferase"/>
    <property type="match status" value="1"/>
</dbReference>
<dbReference type="Gene3D" id="2.30.30.490">
    <property type="match status" value="2"/>
</dbReference>
<evidence type="ECO:0000256" key="13">
    <source>
        <dbReference type="SAM" id="MobiDB-lite"/>
    </source>
</evidence>
<evidence type="ECO:0000256" key="9">
    <source>
        <dbReference type="PIRSR" id="PIRSR037404-1"/>
    </source>
</evidence>
<evidence type="ECO:0000256" key="11">
    <source>
        <dbReference type="RuleBase" id="RU000416"/>
    </source>
</evidence>
<reference evidence="16" key="2">
    <citation type="submission" date="2025-08" db="UniProtKB">
        <authorList>
            <consortium name="RefSeq"/>
        </authorList>
    </citation>
    <scope>IDENTIFICATION</scope>
    <source>
        <tissue evidence="16">Leaf</tissue>
    </source>
</reference>
<feature type="compositionally biased region" description="Basic and acidic residues" evidence="13">
    <location>
        <begin position="1080"/>
        <end position="1096"/>
    </location>
</feature>
<comment type="similarity">
    <text evidence="8 10 11">Belongs to the class I-like SAM-binding methyltransferase superfamily. C5-methyltransferase family.</text>
</comment>
<dbReference type="Pfam" id="PF12047">
    <property type="entry name" value="DNMT1-RFD"/>
    <property type="match status" value="2"/>
</dbReference>
<keyword evidence="3 8" id="KW-0808">Transferase</keyword>
<comment type="catalytic activity">
    <reaction evidence="8 12">
        <text>a 2'-deoxycytidine in DNA + S-adenosyl-L-methionine = a 5-methyl-2'-deoxycytidine in DNA + S-adenosyl-L-homocysteine + H(+)</text>
        <dbReference type="Rhea" id="RHEA:13681"/>
        <dbReference type="Rhea" id="RHEA-COMP:11369"/>
        <dbReference type="Rhea" id="RHEA-COMP:11370"/>
        <dbReference type="ChEBI" id="CHEBI:15378"/>
        <dbReference type="ChEBI" id="CHEBI:57856"/>
        <dbReference type="ChEBI" id="CHEBI:59789"/>
        <dbReference type="ChEBI" id="CHEBI:85452"/>
        <dbReference type="ChEBI" id="CHEBI:85454"/>
        <dbReference type="EC" id="2.1.1.37"/>
    </reaction>
</comment>
<evidence type="ECO:0000256" key="12">
    <source>
        <dbReference type="RuleBase" id="RU000417"/>
    </source>
</evidence>
<dbReference type="Gene3D" id="3.90.120.10">
    <property type="entry name" value="DNA Methylase, subunit A, domain 2"/>
    <property type="match status" value="2"/>
</dbReference>
<dbReference type="PROSITE" id="PS00094">
    <property type="entry name" value="C5_MTASE_1"/>
    <property type="match status" value="1"/>
</dbReference>
<dbReference type="InterPro" id="IPR043151">
    <property type="entry name" value="BAH_sf"/>
</dbReference>
<evidence type="ECO:0000256" key="4">
    <source>
        <dbReference type="ARBA" id="ARBA00022691"/>
    </source>
</evidence>
<feature type="compositionally biased region" description="Acidic residues" evidence="13">
    <location>
        <begin position="681"/>
        <end position="699"/>
    </location>
</feature>
<feature type="region of interest" description="Disordered" evidence="13">
    <location>
        <begin position="681"/>
        <end position="713"/>
    </location>
</feature>
<dbReference type="RefSeq" id="XP_021864588.1">
    <property type="nucleotide sequence ID" value="XM_022008896.2"/>
</dbReference>
<dbReference type="PRINTS" id="PR00105">
    <property type="entry name" value="C5METTRFRASE"/>
</dbReference>
<dbReference type="FunFam" id="3.40.50.150:FF:000108">
    <property type="entry name" value="DNA (cytosine-5)-methyltransferase"/>
    <property type="match status" value="1"/>
</dbReference>
<dbReference type="InterPro" id="IPR050390">
    <property type="entry name" value="C5-Methyltransferase"/>
</dbReference>
<evidence type="ECO:0000256" key="5">
    <source>
        <dbReference type="ARBA" id="ARBA00022737"/>
    </source>
</evidence>
<name>A0A9R0JCS4_SPIOL</name>
<evidence type="ECO:0000256" key="6">
    <source>
        <dbReference type="ARBA" id="ARBA00023125"/>
    </source>
</evidence>
<proteinExistence type="inferred from homology"/>
<dbReference type="FunFam" id="3.90.120.10:FF:000002">
    <property type="entry name" value="DNA (cytosine-5)-methyltransferase"/>
    <property type="match status" value="1"/>
</dbReference>
<dbReference type="GeneID" id="110803389"/>
<dbReference type="PROSITE" id="PS51038">
    <property type="entry name" value="BAH"/>
    <property type="match status" value="2"/>
</dbReference>
<accession>A0A9R0JCS4</accession>
<dbReference type="InterPro" id="IPR031303">
    <property type="entry name" value="C5_meth_CS"/>
</dbReference>
<comment type="subcellular location">
    <subcellularLocation>
        <location evidence="1 8">Nucleus</location>
    </subcellularLocation>
</comment>
<feature type="domain" description="BAH" evidence="14">
    <location>
        <begin position="920"/>
        <end position="1060"/>
    </location>
</feature>
<dbReference type="Proteomes" id="UP000813463">
    <property type="component" value="Chromosome 2"/>
</dbReference>
<keyword evidence="15" id="KW-1185">Reference proteome</keyword>
<evidence type="ECO:0000256" key="2">
    <source>
        <dbReference type="ARBA" id="ARBA00022603"/>
    </source>
</evidence>
<dbReference type="GO" id="GO:0032259">
    <property type="term" value="P:methylation"/>
    <property type="evidence" value="ECO:0007669"/>
    <property type="project" value="UniProtKB-KW"/>
</dbReference>
<feature type="region of interest" description="Disordered" evidence="13">
    <location>
        <begin position="1076"/>
        <end position="1096"/>
    </location>
</feature>
<dbReference type="OrthoDB" id="5376140at2759"/>
<dbReference type="Pfam" id="PF01426">
    <property type="entry name" value="BAH"/>
    <property type="match status" value="2"/>
</dbReference>
<dbReference type="GO" id="GO:0005634">
    <property type="term" value="C:nucleus"/>
    <property type="evidence" value="ECO:0000318"/>
    <property type="project" value="GO_Central"/>
</dbReference>
<evidence type="ECO:0000256" key="7">
    <source>
        <dbReference type="ARBA" id="ARBA00023242"/>
    </source>
</evidence>
<organism evidence="15 16">
    <name type="scientific">Spinacia oleracea</name>
    <name type="common">Spinach</name>
    <dbReference type="NCBI Taxonomy" id="3562"/>
    <lineage>
        <taxon>Eukaryota</taxon>
        <taxon>Viridiplantae</taxon>
        <taxon>Streptophyta</taxon>
        <taxon>Embryophyta</taxon>
        <taxon>Tracheophyta</taxon>
        <taxon>Spermatophyta</taxon>
        <taxon>Magnoliopsida</taxon>
        <taxon>eudicotyledons</taxon>
        <taxon>Gunneridae</taxon>
        <taxon>Pentapetalae</taxon>
        <taxon>Caryophyllales</taxon>
        <taxon>Chenopodiaceae</taxon>
        <taxon>Chenopodioideae</taxon>
        <taxon>Anserineae</taxon>
        <taxon>Spinacia</taxon>
    </lineage>
</organism>
<keyword evidence="5" id="KW-0677">Repeat</keyword>
<evidence type="ECO:0000256" key="1">
    <source>
        <dbReference type="ARBA" id="ARBA00004123"/>
    </source>
</evidence>
<feature type="region of interest" description="Disordered" evidence="13">
    <location>
        <begin position="1"/>
        <end position="55"/>
    </location>
</feature>
<dbReference type="EC" id="2.1.1.37" evidence="8"/>
<protein>
    <recommendedName>
        <fullName evidence="8">DNA (cytosine-5)-methyltransferase</fullName>
        <ecNumber evidence="8">2.1.1.37</ecNumber>
    </recommendedName>
</protein>
<dbReference type="NCBIfam" id="TIGR00675">
    <property type="entry name" value="dcm"/>
    <property type="match status" value="1"/>
</dbReference>
<dbReference type="GO" id="GO:0044027">
    <property type="term" value="P:negative regulation of gene expression via chromosomal CpG island methylation"/>
    <property type="evidence" value="ECO:0000318"/>
    <property type="project" value="GO_Central"/>
</dbReference>
<evidence type="ECO:0000256" key="8">
    <source>
        <dbReference type="PIRNR" id="PIRNR037404"/>
    </source>
</evidence>
<dbReference type="SMART" id="SM00439">
    <property type="entry name" value="BAH"/>
    <property type="match status" value="2"/>
</dbReference>
<dbReference type="GO" id="GO:0006346">
    <property type="term" value="P:DNA methylation-dependent constitutive heterochromatin formation"/>
    <property type="evidence" value="ECO:0007669"/>
    <property type="project" value="InterPro"/>
</dbReference>
<dbReference type="PROSITE" id="PS51679">
    <property type="entry name" value="SAM_MT_C5"/>
    <property type="match status" value="1"/>
</dbReference>
<evidence type="ECO:0000313" key="15">
    <source>
        <dbReference type="Proteomes" id="UP000813463"/>
    </source>
</evidence>
<dbReference type="InterPro" id="IPR029063">
    <property type="entry name" value="SAM-dependent_MTases_sf"/>
</dbReference>
<evidence type="ECO:0000256" key="3">
    <source>
        <dbReference type="ARBA" id="ARBA00022679"/>
    </source>
</evidence>
<dbReference type="InterPro" id="IPR001025">
    <property type="entry name" value="BAH_dom"/>
</dbReference>
<reference evidence="15" key="1">
    <citation type="journal article" date="2021" name="Nat. Commun.">
        <title>Genomic analyses provide insights into spinach domestication and the genetic basis of agronomic traits.</title>
        <authorList>
            <person name="Cai X."/>
            <person name="Sun X."/>
            <person name="Xu C."/>
            <person name="Sun H."/>
            <person name="Wang X."/>
            <person name="Ge C."/>
            <person name="Zhang Z."/>
            <person name="Wang Q."/>
            <person name="Fei Z."/>
            <person name="Jiao C."/>
            <person name="Wang Q."/>
        </authorList>
    </citation>
    <scope>NUCLEOTIDE SEQUENCE [LARGE SCALE GENOMIC DNA]</scope>
    <source>
        <strain evidence="15">cv. Varoflay</strain>
    </source>
</reference>
<dbReference type="PIRSF" id="PIRSF037404">
    <property type="entry name" value="DNMT1"/>
    <property type="match status" value="1"/>
</dbReference>